<organism evidence="3 4">
    <name type="scientific">Paraglomus brasilianum</name>
    <dbReference type="NCBI Taxonomy" id="144538"/>
    <lineage>
        <taxon>Eukaryota</taxon>
        <taxon>Fungi</taxon>
        <taxon>Fungi incertae sedis</taxon>
        <taxon>Mucoromycota</taxon>
        <taxon>Glomeromycotina</taxon>
        <taxon>Glomeromycetes</taxon>
        <taxon>Paraglomerales</taxon>
        <taxon>Paraglomeraceae</taxon>
        <taxon>Paraglomus</taxon>
    </lineage>
</organism>
<comment type="caution">
    <text evidence="3">The sequence shown here is derived from an EMBL/GenBank/DDBJ whole genome shotgun (WGS) entry which is preliminary data.</text>
</comment>
<gene>
    <name evidence="3" type="ORF">PBRASI_LOCUS348</name>
</gene>
<name>A0A9N8VN61_9GLOM</name>
<sequence>MQTDTTTTTVQPTTELIPASVTRKKLPFPSPSDGLSPLTLRSNPHASSSTPNSPPAHPYRQRRRSNTFSGRSKVDSHIIEQIDPFLLVSLRNIQALPRPKWIILLYALAFLDVAVISACTAALVLARSHPSEPWKWQNGSWDLFALGELRALIVIVVASSTRIRNFGWIVGGICGVSTLYAIFKFNLLLQSKRGTHGLQCAILISALVFSQLHWITYAIITADTRRRDRLLKLSNIYFEEERKDTEERIAGERNSEEDISDDEDLGLLARPADLPPPAITRNYGSTDVGNNKSDIHIKFDSA</sequence>
<accession>A0A9N8VN61</accession>
<feature type="region of interest" description="Disordered" evidence="1">
    <location>
        <begin position="272"/>
        <end position="294"/>
    </location>
</feature>
<dbReference type="Proteomes" id="UP000789739">
    <property type="component" value="Unassembled WGS sequence"/>
</dbReference>
<feature type="transmembrane region" description="Helical" evidence="2">
    <location>
        <begin position="138"/>
        <end position="158"/>
    </location>
</feature>
<protein>
    <submittedName>
        <fullName evidence="3">1467_t:CDS:1</fullName>
    </submittedName>
</protein>
<dbReference type="OrthoDB" id="2447711at2759"/>
<keyword evidence="2" id="KW-1133">Transmembrane helix</keyword>
<evidence type="ECO:0000313" key="4">
    <source>
        <dbReference type="Proteomes" id="UP000789739"/>
    </source>
</evidence>
<evidence type="ECO:0000313" key="3">
    <source>
        <dbReference type="EMBL" id="CAG8456541.1"/>
    </source>
</evidence>
<feature type="compositionally biased region" description="Polar residues" evidence="1">
    <location>
        <begin position="282"/>
        <end position="292"/>
    </location>
</feature>
<dbReference type="EMBL" id="CAJVPI010000016">
    <property type="protein sequence ID" value="CAG8456541.1"/>
    <property type="molecule type" value="Genomic_DNA"/>
</dbReference>
<keyword evidence="2" id="KW-0812">Transmembrane</keyword>
<dbReference type="AlphaFoldDB" id="A0A9N8VN61"/>
<feature type="region of interest" description="Disordered" evidence="1">
    <location>
        <begin position="1"/>
        <end position="72"/>
    </location>
</feature>
<reference evidence="3" key="1">
    <citation type="submission" date="2021-06" db="EMBL/GenBank/DDBJ databases">
        <authorList>
            <person name="Kallberg Y."/>
            <person name="Tangrot J."/>
            <person name="Rosling A."/>
        </authorList>
    </citation>
    <scope>NUCLEOTIDE SEQUENCE</scope>
    <source>
        <strain evidence="3">BR232B</strain>
    </source>
</reference>
<feature type="transmembrane region" description="Helical" evidence="2">
    <location>
        <begin position="165"/>
        <end position="183"/>
    </location>
</feature>
<proteinExistence type="predicted"/>
<feature type="transmembrane region" description="Helical" evidence="2">
    <location>
        <begin position="101"/>
        <end position="126"/>
    </location>
</feature>
<keyword evidence="4" id="KW-1185">Reference proteome</keyword>
<feature type="transmembrane region" description="Helical" evidence="2">
    <location>
        <begin position="195"/>
        <end position="220"/>
    </location>
</feature>
<feature type="compositionally biased region" description="Polar residues" evidence="1">
    <location>
        <begin position="39"/>
        <end position="51"/>
    </location>
</feature>
<keyword evidence="2" id="KW-0472">Membrane</keyword>
<feature type="compositionally biased region" description="Low complexity" evidence="1">
    <location>
        <begin position="1"/>
        <end position="14"/>
    </location>
</feature>
<evidence type="ECO:0000256" key="2">
    <source>
        <dbReference type="SAM" id="Phobius"/>
    </source>
</evidence>
<evidence type="ECO:0000256" key="1">
    <source>
        <dbReference type="SAM" id="MobiDB-lite"/>
    </source>
</evidence>